<dbReference type="InterPro" id="IPR003439">
    <property type="entry name" value="ABC_transporter-like_ATP-bd"/>
</dbReference>
<sequence length="234" mass="24794">MLRIDDLVVRYGAVEAVNEVSLTVAPGELVALLGANGAGKTTLLRTVSGLVPANTGAITFEGIDLRATKAEAIAAAGIAHVPEGRRIFGGLSVEENLILGATTRGRDADLDEGFARVYELFPVLQERRNQGGWSLSGGQQQMLAIGRALMSRPRLLMLDEPSLGLAPILVRQVLDAVRSICDGGTAMLLVEQNARAALRIADRAVVLDRGRVAREGAADELADDQQMRALYLGA</sequence>
<dbReference type="PANTHER" id="PTHR43820:SF4">
    <property type="entry name" value="HIGH-AFFINITY BRANCHED-CHAIN AMINO ACID TRANSPORT ATP-BINDING PROTEIN LIVF"/>
    <property type="match status" value="1"/>
</dbReference>
<dbReference type="InterPro" id="IPR027417">
    <property type="entry name" value="P-loop_NTPase"/>
</dbReference>
<keyword evidence="4 7" id="KW-0067">ATP-binding</keyword>
<keyword evidence="5" id="KW-0029">Amino-acid transport</keyword>
<dbReference type="Gene3D" id="3.40.50.300">
    <property type="entry name" value="P-loop containing nucleotide triphosphate hydrolases"/>
    <property type="match status" value="1"/>
</dbReference>
<dbReference type="GO" id="GO:0015658">
    <property type="term" value="F:branched-chain amino acid transmembrane transporter activity"/>
    <property type="evidence" value="ECO:0007669"/>
    <property type="project" value="TreeGrafter"/>
</dbReference>
<dbReference type="Proteomes" id="UP000589626">
    <property type="component" value="Unassembled WGS sequence"/>
</dbReference>
<protein>
    <submittedName>
        <fullName evidence="7">Branched-chain amino acid transport system ATP-binding protein</fullName>
    </submittedName>
</protein>
<dbReference type="SUPFAM" id="SSF52540">
    <property type="entry name" value="P-loop containing nucleoside triphosphate hydrolases"/>
    <property type="match status" value="1"/>
</dbReference>
<dbReference type="GO" id="GO:0016887">
    <property type="term" value="F:ATP hydrolysis activity"/>
    <property type="evidence" value="ECO:0007669"/>
    <property type="project" value="InterPro"/>
</dbReference>
<dbReference type="GO" id="GO:0015807">
    <property type="term" value="P:L-amino acid transport"/>
    <property type="evidence" value="ECO:0007669"/>
    <property type="project" value="TreeGrafter"/>
</dbReference>
<dbReference type="InterPro" id="IPR052156">
    <property type="entry name" value="BCAA_Transport_ATP-bd_LivF"/>
</dbReference>
<evidence type="ECO:0000256" key="2">
    <source>
        <dbReference type="ARBA" id="ARBA00022448"/>
    </source>
</evidence>
<dbReference type="Pfam" id="PF00005">
    <property type="entry name" value="ABC_tran"/>
    <property type="match status" value="1"/>
</dbReference>
<keyword evidence="8" id="KW-1185">Reference proteome</keyword>
<dbReference type="PROSITE" id="PS00211">
    <property type="entry name" value="ABC_TRANSPORTER_1"/>
    <property type="match status" value="1"/>
</dbReference>
<dbReference type="InterPro" id="IPR017871">
    <property type="entry name" value="ABC_transporter-like_CS"/>
</dbReference>
<dbReference type="PANTHER" id="PTHR43820">
    <property type="entry name" value="HIGH-AFFINITY BRANCHED-CHAIN AMINO ACID TRANSPORT ATP-BINDING PROTEIN LIVF"/>
    <property type="match status" value="1"/>
</dbReference>
<evidence type="ECO:0000313" key="8">
    <source>
        <dbReference type="Proteomes" id="UP000589626"/>
    </source>
</evidence>
<keyword evidence="2" id="KW-0813">Transport</keyword>
<name>A0A7W4W149_9ACTN</name>
<dbReference type="GO" id="GO:0005524">
    <property type="term" value="F:ATP binding"/>
    <property type="evidence" value="ECO:0007669"/>
    <property type="project" value="UniProtKB-KW"/>
</dbReference>
<evidence type="ECO:0000256" key="3">
    <source>
        <dbReference type="ARBA" id="ARBA00022741"/>
    </source>
</evidence>
<evidence type="ECO:0000259" key="6">
    <source>
        <dbReference type="PROSITE" id="PS50893"/>
    </source>
</evidence>
<dbReference type="PROSITE" id="PS50893">
    <property type="entry name" value="ABC_TRANSPORTER_2"/>
    <property type="match status" value="1"/>
</dbReference>
<reference evidence="7 8" key="1">
    <citation type="submission" date="2020-08" db="EMBL/GenBank/DDBJ databases">
        <title>Sequencing the genomes of 1000 actinobacteria strains.</title>
        <authorList>
            <person name="Klenk H.-P."/>
        </authorList>
    </citation>
    <scope>NUCLEOTIDE SEQUENCE [LARGE SCALE GENOMIC DNA]</scope>
    <source>
        <strain evidence="7 8">DSM 105498</strain>
    </source>
</reference>
<gene>
    <name evidence="7" type="ORF">FHU40_005217</name>
</gene>
<dbReference type="SMART" id="SM00382">
    <property type="entry name" value="AAA"/>
    <property type="match status" value="1"/>
</dbReference>
<evidence type="ECO:0000313" key="7">
    <source>
        <dbReference type="EMBL" id="MBB3045360.1"/>
    </source>
</evidence>
<comment type="similarity">
    <text evidence="1">Belongs to the ABC transporter superfamily.</text>
</comment>
<dbReference type="CDD" id="cd03224">
    <property type="entry name" value="ABC_TM1139_LivF_branched"/>
    <property type="match status" value="1"/>
</dbReference>
<evidence type="ECO:0000256" key="4">
    <source>
        <dbReference type="ARBA" id="ARBA00022840"/>
    </source>
</evidence>
<dbReference type="EMBL" id="JACHWR010000006">
    <property type="protein sequence ID" value="MBB3045360.1"/>
    <property type="molecule type" value="Genomic_DNA"/>
</dbReference>
<dbReference type="RefSeq" id="WP_183595361.1">
    <property type="nucleotide sequence ID" value="NZ_JACHWR010000006.1"/>
</dbReference>
<evidence type="ECO:0000256" key="1">
    <source>
        <dbReference type="ARBA" id="ARBA00005417"/>
    </source>
</evidence>
<dbReference type="InterPro" id="IPR003593">
    <property type="entry name" value="AAA+_ATPase"/>
</dbReference>
<accession>A0A7W4W149</accession>
<comment type="caution">
    <text evidence="7">The sequence shown here is derived from an EMBL/GenBank/DDBJ whole genome shotgun (WGS) entry which is preliminary data.</text>
</comment>
<proteinExistence type="inferred from homology"/>
<organism evidence="7 8">
    <name type="scientific">Nocardioides soli</name>
    <dbReference type="NCBI Taxonomy" id="1036020"/>
    <lineage>
        <taxon>Bacteria</taxon>
        <taxon>Bacillati</taxon>
        <taxon>Actinomycetota</taxon>
        <taxon>Actinomycetes</taxon>
        <taxon>Propionibacteriales</taxon>
        <taxon>Nocardioidaceae</taxon>
        <taxon>Nocardioides</taxon>
    </lineage>
</organism>
<dbReference type="AlphaFoldDB" id="A0A7W4W149"/>
<evidence type="ECO:0000256" key="5">
    <source>
        <dbReference type="ARBA" id="ARBA00022970"/>
    </source>
</evidence>
<keyword evidence="3" id="KW-0547">Nucleotide-binding</keyword>
<feature type="domain" description="ABC transporter" evidence="6">
    <location>
        <begin position="2"/>
        <end position="234"/>
    </location>
</feature>